<feature type="transmembrane region" description="Helical" evidence="1">
    <location>
        <begin position="122"/>
        <end position="139"/>
    </location>
</feature>
<name>A0ABS7I546_9HYPH</name>
<gene>
    <name evidence="2" type="ORF">K3248_00755</name>
</gene>
<dbReference type="EMBL" id="JAIFRO010000001">
    <property type="protein sequence ID" value="MBX4335156.1"/>
    <property type="molecule type" value="Genomic_DNA"/>
</dbReference>
<dbReference type="RefSeq" id="WP_220716470.1">
    <property type="nucleotide sequence ID" value="NZ_JAIFRO010000001.1"/>
</dbReference>
<sequence>MSEAINSWFENEVSVGFIIIFVILITVIIVTLIFWCNRQCERAEKERRYKENLNYKEENEPWKLYETIQELNEANMAIEKKQCPRVFVQTQNDNSSMSYSMREKELKVVSFKEDMMLSSRDYKIIFCIFIINLAVGGVIRMLGEANREFDIITLVSMLIVFISIGVSLASPVIWVLHIRLTKKLKVMIQQLEEAIEQRDKAIMTHDLREKKR</sequence>
<evidence type="ECO:0000313" key="3">
    <source>
        <dbReference type="Proteomes" id="UP000746918"/>
    </source>
</evidence>
<feature type="transmembrane region" description="Helical" evidence="1">
    <location>
        <begin position="15"/>
        <end position="37"/>
    </location>
</feature>
<keyword evidence="1" id="KW-1133">Transmembrane helix</keyword>
<proteinExistence type="predicted"/>
<keyword evidence="3" id="KW-1185">Reference proteome</keyword>
<evidence type="ECO:0000313" key="2">
    <source>
        <dbReference type="EMBL" id="MBX4335156.1"/>
    </source>
</evidence>
<keyword evidence="1" id="KW-0472">Membrane</keyword>
<dbReference type="Proteomes" id="UP000746918">
    <property type="component" value="Unassembled WGS sequence"/>
</dbReference>
<keyword evidence="1" id="KW-0812">Transmembrane</keyword>
<feature type="transmembrane region" description="Helical" evidence="1">
    <location>
        <begin position="151"/>
        <end position="176"/>
    </location>
</feature>
<reference evidence="2 3" key="1">
    <citation type="submission" date="2021-08" db="EMBL/GenBank/DDBJ databases">
        <title>Bartonella raoulti 094 sp. nov.</title>
        <authorList>
            <person name="Zgheib R."/>
            <person name="Hammoud A."/>
        </authorList>
    </citation>
    <scope>NUCLEOTIDE SEQUENCE [LARGE SCALE GENOMIC DNA]</scope>
    <source>
        <strain evidence="2 3">094</strain>
    </source>
</reference>
<evidence type="ECO:0000256" key="1">
    <source>
        <dbReference type="SAM" id="Phobius"/>
    </source>
</evidence>
<protein>
    <submittedName>
        <fullName evidence="2">Uncharacterized protein</fullName>
    </submittedName>
</protein>
<organism evidence="2 3">
    <name type="scientific">Bartonella raoultii</name>
    <dbReference type="NCBI Taxonomy" id="1457020"/>
    <lineage>
        <taxon>Bacteria</taxon>
        <taxon>Pseudomonadati</taxon>
        <taxon>Pseudomonadota</taxon>
        <taxon>Alphaproteobacteria</taxon>
        <taxon>Hyphomicrobiales</taxon>
        <taxon>Bartonellaceae</taxon>
        <taxon>Bartonella</taxon>
    </lineage>
</organism>
<accession>A0ABS7I546</accession>
<comment type="caution">
    <text evidence="2">The sequence shown here is derived from an EMBL/GenBank/DDBJ whole genome shotgun (WGS) entry which is preliminary data.</text>
</comment>